<evidence type="ECO:0000313" key="2">
    <source>
        <dbReference type="EMBL" id="MDN4173999.1"/>
    </source>
</evidence>
<dbReference type="Gene3D" id="1.10.260.40">
    <property type="entry name" value="lambda repressor-like DNA-binding domains"/>
    <property type="match status" value="1"/>
</dbReference>
<protein>
    <submittedName>
        <fullName evidence="2">Helix-turn-helix transcriptional regulator</fullName>
    </submittedName>
</protein>
<gene>
    <name evidence="2" type="ORF">QWY28_13640</name>
</gene>
<dbReference type="Gene3D" id="3.30.450.180">
    <property type="match status" value="1"/>
</dbReference>
<evidence type="ECO:0000313" key="3">
    <source>
        <dbReference type="Proteomes" id="UP001168620"/>
    </source>
</evidence>
<evidence type="ECO:0000259" key="1">
    <source>
        <dbReference type="PROSITE" id="PS50943"/>
    </source>
</evidence>
<dbReference type="InterPro" id="IPR010982">
    <property type="entry name" value="Lambda_DNA-bd_dom_sf"/>
</dbReference>
<comment type="caution">
    <text evidence="2">The sequence shown here is derived from an EMBL/GenBank/DDBJ whole genome shotgun (WGS) entry which is preliminary data.</text>
</comment>
<sequence length="254" mass="27728">MNAPAGALIRQWRERRHLSQLGLASRADVSTRHLSYIETGRSRPTPAMVLRLCAHLDVPLREQNRVLLAAGHAPAHPEHRLGDPPMAEVSAAVETILRAHEPYPALVLDRLWDLVSANDALYALLGDLDDDVLAPPVNVIRLSLDPRGLAPRIVNLPEWRAHLAERLRREHEASGDAGVGALLELARDGRVDPAPAASLVVPLRLRVGADTVLSLISTTTVFGTPREVTLSELAIEAFFPADEPTRAILEGRRP</sequence>
<dbReference type="PANTHER" id="PTHR35010">
    <property type="entry name" value="BLL4672 PROTEIN-RELATED"/>
    <property type="match status" value="1"/>
</dbReference>
<dbReference type="EMBL" id="JAUHJQ010000005">
    <property type="protein sequence ID" value="MDN4173999.1"/>
    <property type="molecule type" value="Genomic_DNA"/>
</dbReference>
<organism evidence="2 3">
    <name type="scientific">Nocardioides oceani</name>
    <dbReference type="NCBI Taxonomy" id="3058369"/>
    <lineage>
        <taxon>Bacteria</taxon>
        <taxon>Bacillati</taxon>
        <taxon>Actinomycetota</taxon>
        <taxon>Actinomycetes</taxon>
        <taxon>Propionibacteriales</taxon>
        <taxon>Nocardioidaceae</taxon>
        <taxon>Nocardioides</taxon>
    </lineage>
</organism>
<name>A0ABT8FHC4_9ACTN</name>
<accession>A0ABT8FHC4</accession>
<dbReference type="SMART" id="SM00530">
    <property type="entry name" value="HTH_XRE"/>
    <property type="match status" value="1"/>
</dbReference>
<reference evidence="2" key="1">
    <citation type="submission" date="2023-06" db="EMBL/GenBank/DDBJ databases">
        <title>Draft genome sequence of Nocardioides sp. SOB77.</title>
        <authorList>
            <person name="Zhang G."/>
        </authorList>
    </citation>
    <scope>NUCLEOTIDE SEQUENCE</scope>
    <source>
        <strain evidence="2">SOB77</strain>
    </source>
</reference>
<dbReference type="Pfam" id="PF13560">
    <property type="entry name" value="HTH_31"/>
    <property type="match status" value="1"/>
</dbReference>
<dbReference type="SUPFAM" id="SSF47413">
    <property type="entry name" value="lambda repressor-like DNA-binding domains"/>
    <property type="match status" value="1"/>
</dbReference>
<dbReference type="PROSITE" id="PS50943">
    <property type="entry name" value="HTH_CROC1"/>
    <property type="match status" value="1"/>
</dbReference>
<dbReference type="Proteomes" id="UP001168620">
    <property type="component" value="Unassembled WGS sequence"/>
</dbReference>
<dbReference type="PANTHER" id="PTHR35010:SF4">
    <property type="entry name" value="BLL5781 PROTEIN"/>
    <property type="match status" value="1"/>
</dbReference>
<dbReference type="Pfam" id="PF17765">
    <property type="entry name" value="MLTR_LBD"/>
    <property type="match status" value="1"/>
</dbReference>
<dbReference type="CDD" id="cd00093">
    <property type="entry name" value="HTH_XRE"/>
    <property type="match status" value="1"/>
</dbReference>
<feature type="domain" description="HTH cro/C1-type" evidence="1">
    <location>
        <begin position="9"/>
        <end position="63"/>
    </location>
</feature>
<keyword evidence="3" id="KW-1185">Reference proteome</keyword>
<dbReference type="RefSeq" id="WP_300953098.1">
    <property type="nucleotide sequence ID" value="NZ_JAUHJQ010000005.1"/>
</dbReference>
<dbReference type="InterPro" id="IPR041413">
    <property type="entry name" value="MLTR_LBD"/>
</dbReference>
<dbReference type="InterPro" id="IPR001387">
    <property type="entry name" value="Cro/C1-type_HTH"/>
</dbReference>
<proteinExistence type="predicted"/>